<feature type="compositionally biased region" description="Acidic residues" evidence="1">
    <location>
        <begin position="584"/>
        <end position="594"/>
    </location>
</feature>
<dbReference type="Pfam" id="PF18759">
    <property type="entry name" value="Plavaka"/>
    <property type="match status" value="1"/>
</dbReference>
<reference evidence="2" key="1">
    <citation type="submission" date="2019-01" db="EMBL/GenBank/DDBJ databases">
        <title>Draft genome sequences of three monokaryotic isolates of the white-rot basidiomycete fungus Dichomitus squalens.</title>
        <authorList>
            <consortium name="DOE Joint Genome Institute"/>
            <person name="Lopez S.C."/>
            <person name="Andreopoulos B."/>
            <person name="Pangilinan J."/>
            <person name="Lipzen A."/>
            <person name="Riley R."/>
            <person name="Ahrendt S."/>
            <person name="Ng V."/>
            <person name="Barry K."/>
            <person name="Daum C."/>
            <person name="Grigoriev I.V."/>
            <person name="Hilden K.S."/>
            <person name="Makela M.R."/>
            <person name="de Vries R.P."/>
        </authorList>
    </citation>
    <scope>NUCLEOTIDE SEQUENCE [LARGE SCALE GENOMIC DNA]</scope>
    <source>
        <strain evidence="2">OM18370.1</strain>
    </source>
</reference>
<name>A0A4Q9M4G2_9APHY</name>
<dbReference type="Proteomes" id="UP000292957">
    <property type="component" value="Unassembled WGS sequence"/>
</dbReference>
<feature type="compositionally biased region" description="Polar residues" evidence="1">
    <location>
        <begin position="741"/>
        <end position="754"/>
    </location>
</feature>
<feature type="region of interest" description="Disordered" evidence="1">
    <location>
        <begin position="741"/>
        <end position="768"/>
    </location>
</feature>
<feature type="region of interest" description="Disordered" evidence="1">
    <location>
        <begin position="580"/>
        <end position="617"/>
    </location>
</feature>
<organism evidence="2">
    <name type="scientific">Dichomitus squalens</name>
    <dbReference type="NCBI Taxonomy" id="114155"/>
    <lineage>
        <taxon>Eukaryota</taxon>
        <taxon>Fungi</taxon>
        <taxon>Dikarya</taxon>
        <taxon>Basidiomycota</taxon>
        <taxon>Agaricomycotina</taxon>
        <taxon>Agaricomycetes</taxon>
        <taxon>Polyporales</taxon>
        <taxon>Polyporaceae</taxon>
        <taxon>Dichomitus</taxon>
    </lineage>
</organism>
<protein>
    <submittedName>
        <fullName evidence="2">Uncharacterized protein</fullName>
    </submittedName>
</protein>
<dbReference type="OrthoDB" id="2789130at2759"/>
<feature type="region of interest" description="Disordered" evidence="1">
    <location>
        <begin position="1"/>
        <end position="22"/>
    </location>
</feature>
<accession>A0A4Q9M4G2</accession>
<dbReference type="InterPro" id="IPR041078">
    <property type="entry name" value="Plavaka"/>
</dbReference>
<gene>
    <name evidence="2" type="ORF">BD311DRAFT_677529</name>
</gene>
<evidence type="ECO:0000256" key="1">
    <source>
        <dbReference type="SAM" id="MobiDB-lite"/>
    </source>
</evidence>
<dbReference type="AlphaFoldDB" id="A0A4Q9M4G2"/>
<evidence type="ECO:0000313" key="2">
    <source>
        <dbReference type="EMBL" id="TBU21790.1"/>
    </source>
</evidence>
<sequence>MDRTDNHDNPTPNDQRCHRVSVEDVPEDVFDAGGLPRCPWTRNRTQPSYKSKYHLLKKIDDLPKGHANWAVEVFEAEGDELDEDGKPKKEVVELWKRDVVECVRELIGNPLFQESMRYAPEREYVDEEGNTRIYSNMWGANWWWDTQTQLPSDATIAPLILASDKTTLSRMSGDKTAWPVYLTLGNIDKNIRRRPSSHATVLLGYLPANKLECFSEKRRSVEGYRLFHKCMRSLLEPLIVAGREGVLMTCADGHQRRVYPILAAYIADHPEQCLISGCSESSCPKCTVEPKNRGEPSYRQYKDPDDVLAILKQAASGQVKHSELESKGLRAIEPFWDGLPHCNIFAALTPDIFHQLHKGLFKDHLVSWVTKSIEDGADEIDHRYMAVARHPELRHFKKGISLVCQWTGTEYKNMEKVFLGVIAGSADERVTRTVRAVLDFIYYAHFETHTDLSLDALHQSWTDFHKHKIVFVERGIRKDFNFPKAHSTEHYERAIRELGTADGYSTEHPERLHIDYAKVAYGASNKQSTYLKQMTTWLDRQESIHRFTSYLSWYDADEVQQNKGSSSLGVGMMGGVQETLVSSEDSDGEDERDPQEERGGAMAGTSLQTAAEEDTKEDGLDEVAFVKGYRIAKEPAYPNLTISEVAQEFGATDLHQCISDYVTQVSTGNPRRLDVAATPLHGHSRISVYKQFKVRLPTLRQVSTNGRVHVDIIHATPARHGNGPHQLSTIPANMSTVLAQAPTSSGNNGSQVNVRNPLEGMSESRCCD</sequence>
<dbReference type="EMBL" id="ML143576">
    <property type="protein sequence ID" value="TBU21790.1"/>
    <property type="molecule type" value="Genomic_DNA"/>
</dbReference>
<proteinExistence type="predicted"/>